<evidence type="ECO:0000256" key="8">
    <source>
        <dbReference type="SAM" id="SignalP"/>
    </source>
</evidence>
<evidence type="ECO:0000313" key="10">
    <source>
        <dbReference type="Proteomes" id="UP000007467"/>
    </source>
</evidence>
<keyword evidence="5" id="KW-0812">Transmembrane</keyword>
<comment type="subcellular location">
    <subcellularLocation>
        <location evidence="1">Cell outer membrane</location>
    </subcellularLocation>
</comment>
<gene>
    <name evidence="9" type="ordered locus">HPSA_02850</name>
</gene>
<feature type="signal peptide" evidence="8">
    <location>
        <begin position="1"/>
        <end position="27"/>
    </location>
</feature>
<dbReference type="InterPro" id="IPR051906">
    <property type="entry name" value="TolC-like"/>
</dbReference>
<dbReference type="KEGG" id="hes:HPSA_02850"/>
<dbReference type="SUPFAM" id="SSF56954">
    <property type="entry name" value="Outer membrane efflux proteins (OEP)"/>
    <property type="match status" value="1"/>
</dbReference>
<dbReference type="OrthoDB" id="5337872at2"/>
<dbReference type="Proteomes" id="UP000007467">
    <property type="component" value="Chromosome"/>
</dbReference>
<comment type="similarity">
    <text evidence="2">Belongs to the outer membrane factor (OMF) (TC 1.B.17) family.</text>
</comment>
<keyword evidence="7" id="KW-0998">Cell outer membrane</keyword>
<dbReference type="PANTHER" id="PTHR30026">
    <property type="entry name" value="OUTER MEMBRANE PROTEIN TOLC"/>
    <property type="match status" value="1"/>
</dbReference>
<dbReference type="Gene3D" id="1.20.1600.10">
    <property type="entry name" value="Outer membrane efflux proteins (OEP)"/>
    <property type="match status" value="1"/>
</dbReference>
<dbReference type="GO" id="GO:0015562">
    <property type="term" value="F:efflux transmembrane transporter activity"/>
    <property type="evidence" value="ECO:0007669"/>
    <property type="project" value="InterPro"/>
</dbReference>
<protein>
    <submittedName>
        <fullName evidence="9">Outer-membrane protein of the hefABC efflux system</fullName>
    </submittedName>
</protein>
<dbReference type="Pfam" id="PF02321">
    <property type="entry name" value="OEP"/>
    <property type="match status" value="1"/>
</dbReference>
<dbReference type="eggNOG" id="COG1538">
    <property type="taxonomic scope" value="Bacteria"/>
</dbReference>
<evidence type="ECO:0000256" key="3">
    <source>
        <dbReference type="ARBA" id="ARBA00022448"/>
    </source>
</evidence>
<keyword evidence="8" id="KW-0732">Signal</keyword>
<dbReference type="PATRIC" id="fig|907239.3.peg.580"/>
<keyword evidence="4" id="KW-1134">Transmembrane beta strand</keyword>
<sequence length="482" mass="55215">MNNTINNTIIRCMSLLGLCVTLTLAQALSKTPDEIKQILNNYSHKNLKLIDPPTSSLEATPSFLHSPKETATTINQEIAKYHEKSDKAALGLYELLKGATTNLSLQAQELSVKQAMKNHTIAKAMFLPTLNTSYNFKNENRDTPHFKHYNTQQLQAEVKLNVFNGFSDVNNVKEKSATYRSTVANLEYSRQSVYLQVVQQYYEYFNNLARMIALQKKLEQIQTDIKRVTKLYDKGLTTIDDLQSLKAQGNLSEYDILDMQFALEQNRLTLEYLTNLNVKNLKKTTIDAPNLQLRERQDLVSLREQISALRYQNKQLNYYPKIDVYDSWLFWIQKPAYALGSFGNFFPGQQNTAGVTATLNIFDDIGLSLQKQSIMLGQLANEKNLAYKKLEQEKDEQLYRKSLDIARAKIESSKASLDAANLSFANIKRKYDANLVDFTTYLRGLTTRFDAEVAYNLALNNYEVQKANYIFNSGHKIDDYVH</sequence>
<dbReference type="EMBL" id="CP002336">
    <property type="protein sequence ID" value="ADU84575.1"/>
    <property type="molecule type" value="Genomic_DNA"/>
</dbReference>
<dbReference type="FunFam" id="1.20.1600.10:FF:000021">
    <property type="entry name" value="Membrane protein"/>
    <property type="match status" value="1"/>
</dbReference>
<organism evidence="9 10">
    <name type="scientific">Helicobacter pylori (strain SouthAfrica7)</name>
    <dbReference type="NCBI Taxonomy" id="907239"/>
    <lineage>
        <taxon>Bacteria</taxon>
        <taxon>Pseudomonadati</taxon>
        <taxon>Campylobacterota</taxon>
        <taxon>Epsilonproteobacteria</taxon>
        <taxon>Campylobacterales</taxon>
        <taxon>Helicobacteraceae</taxon>
        <taxon>Helicobacter</taxon>
    </lineage>
</organism>
<dbReference type="GO" id="GO:0009279">
    <property type="term" value="C:cell outer membrane"/>
    <property type="evidence" value="ECO:0007669"/>
    <property type="project" value="UniProtKB-SubCell"/>
</dbReference>
<evidence type="ECO:0000256" key="6">
    <source>
        <dbReference type="ARBA" id="ARBA00023136"/>
    </source>
</evidence>
<evidence type="ECO:0000256" key="5">
    <source>
        <dbReference type="ARBA" id="ARBA00022692"/>
    </source>
</evidence>
<reference evidence="10" key="1">
    <citation type="submission" date="2010-11" db="EMBL/GenBank/DDBJ databases">
        <title>Genome sequence of Helicobacter pylori strain SouthAfrica7.</title>
        <authorList>
            <person name="Kersulyte D."/>
            <person name="Segal I."/>
            <person name="Mistry R."/>
            <person name="Berg D.E."/>
        </authorList>
    </citation>
    <scope>NUCLEOTIDE SEQUENCE [LARGE SCALE GENOMIC DNA]</scope>
    <source>
        <strain evidence="10">SouthAfrica7</strain>
    </source>
</reference>
<keyword evidence="6" id="KW-0472">Membrane</keyword>
<accession>E8QVV4</accession>
<dbReference type="HOGENOM" id="CLU_037843_0_0_7"/>
<dbReference type="PANTHER" id="PTHR30026:SF20">
    <property type="entry name" value="OUTER MEMBRANE PROTEIN TOLC"/>
    <property type="match status" value="1"/>
</dbReference>
<evidence type="ECO:0000313" key="9">
    <source>
        <dbReference type="EMBL" id="ADU84575.1"/>
    </source>
</evidence>
<proteinExistence type="inferred from homology"/>
<evidence type="ECO:0000256" key="1">
    <source>
        <dbReference type="ARBA" id="ARBA00004442"/>
    </source>
</evidence>
<dbReference type="GO" id="GO:1990281">
    <property type="term" value="C:efflux pump complex"/>
    <property type="evidence" value="ECO:0007669"/>
    <property type="project" value="TreeGrafter"/>
</dbReference>
<name>E8QVV4_HELPW</name>
<dbReference type="GO" id="GO:0015288">
    <property type="term" value="F:porin activity"/>
    <property type="evidence" value="ECO:0007669"/>
    <property type="project" value="TreeGrafter"/>
</dbReference>
<keyword evidence="3" id="KW-0813">Transport</keyword>
<evidence type="ECO:0000256" key="4">
    <source>
        <dbReference type="ARBA" id="ARBA00022452"/>
    </source>
</evidence>
<evidence type="ECO:0000256" key="7">
    <source>
        <dbReference type="ARBA" id="ARBA00023237"/>
    </source>
</evidence>
<dbReference type="AlphaFoldDB" id="E8QVV4"/>
<evidence type="ECO:0000256" key="2">
    <source>
        <dbReference type="ARBA" id="ARBA00007613"/>
    </source>
</evidence>
<reference evidence="9 10" key="2">
    <citation type="journal article" date="2013" name="Genome Announc.">
        <title>Genome Sequences of Three hpAfrica2 Strains of Helicobacter pylori.</title>
        <authorList>
            <person name="Duncan S.S."/>
            <person name="Bertoli M.T."/>
            <person name="Kersulyte D."/>
            <person name="Valk P.L."/>
            <person name="Tamma S."/>
            <person name="Segal I."/>
            <person name="McClain M.S."/>
            <person name="Cover T.L."/>
            <person name="Berg D.E."/>
        </authorList>
    </citation>
    <scope>NUCLEOTIDE SEQUENCE [LARGE SCALE GENOMIC DNA]</scope>
    <source>
        <strain evidence="9 10">SouthAfrica7</strain>
    </source>
</reference>
<feature type="chain" id="PRO_5003229795" evidence="8">
    <location>
        <begin position="28"/>
        <end position="482"/>
    </location>
</feature>
<dbReference type="InterPro" id="IPR003423">
    <property type="entry name" value="OMP_efflux"/>
</dbReference>